<dbReference type="AlphaFoldDB" id="A0A140L4Z2"/>
<sequence length="92" mass="10622">MQHQANFTEKELMNDLLMSEKQVSSAYTVGITESSCTNLRNILTRCEQNVFANQQDIFNAMQQRGWYTVKKAAAQDVQTAKDKYNQIKNELK</sequence>
<dbReference type="EMBL" id="LOEE01000032">
    <property type="protein sequence ID" value="KXG75617.1"/>
    <property type="molecule type" value="Genomic_DNA"/>
</dbReference>
<reference evidence="1 2" key="1">
    <citation type="submission" date="2015-12" db="EMBL/GenBank/DDBJ databases">
        <title>Draft genome sequence of the thermoanaerobe Thermotalea metallivorans, an isolate from the runoff channel of the Great Artesian Basin, Australia.</title>
        <authorList>
            <person name="Patel B.K."/>
        </authorList>
    </citation>
    <scope>NUCLEOTIDE SEQUENCE [LARGE SCALE GENOMIC DNA]</scope>
    <source>
        <strain evidence="1 2">B2-1</strain>
    </source>
</reference>
<dbReference type="InterPro" id="IPR012347">
    <property type="entry name" value="Ferritin-like"/>
</dbReference>
<comment type="caution">
    <text evidence="1">The sequence shown here is derived from an EMBL/GenBank/DDBJ whole genome shotgun (WGS) entry which is preliminary data.</text>
</comment>
<accession>A0A140L4Z2</accession>
<proteinExistence type="predicted"/>
<dbReference type="InterPro" id="IPR012851">
    <property type="entry name" value="Spore_coat_CotF-like"/>
</dbReference>
<evidence type="ECO:0000313" key="1">
    <source>
        <dbReference type="EMBL" id="KXG75617.1"/>
    </source>
</evidence>
<organism evidence="1 2">
    <name type="scientific">Thermotalea metallivorans</name>
    <dbReference type="NCBI Taxonomy" id="520762"/>
    <lineage>
        <taxon>Bacteria</taxon>
        <taxon>Bacillati</taxon>
        <taxon>Bacillota</taxon>
        <taxon>Clostridia</taxon>
        <taxon>Peptostreptococcales</taxon>
        <taxon>Thermotaleaceae</taxon>
        <taxon>Thermotalea</taxon>
    </lineage>
</organism>
<keyword evidence="2" id="KW-1185">Reference proteome</keyword>
<protein>
    <recommendedName>
        <fullName evidence="3">Spore coat protein F</fullName>
    </recommendedName>
</protein>
<dbReference type="Gene3D" id="1.20.1260.10">
    <property type="match status" value="1"/>
</dbReference>
<name>A0A140L4Z2_9FIRM</name>
<gene>
    <name evidence="1" type="ORF">AN619_16130</name>
</gene>
<evidence type="ECO:0000313" key="2">
    <source>
        <dbReference type="Proteomes" id="UP000070456"/>
    </source>
</evidence>
<dbReference type="Pfam" id="PF07875">
    <property type="entry name" value="Coat_F"/>
    <property type="match status" value="1"/>
</dbReference>
<dbReference type="STRING" id="520762.AN619_16130"/>
<dbReference type="Proteomes" id="UP000070456">
    <property type="component" value="Unassembled WGS sequence"/>
</dbReference>
<dbReference type="RefSeq" id="WP_068556206.1">
    <property type="nucleotide sequence ID" value="NZ_LOEE01000032.1"/>
</dbReference>
<evidence type="ECO:0008006" key="3">
    <source>
        <dbReference type="Google" id="ProtNLM"/>
    </source>
</evidence>
<dbReference type="OrthoDB" id="1685263at2"/>